<keyword evidence="3" id="KW-1185">Reference proteome</keyword>
<dbReference type="RefSeq" id="WP_066522530.1">
    <property type="nucleotide sequence ID" value="NZ_CABMOF010000008.1"/>
</dbReference>
<evidence type="ECO:0000259" key="1">
    <source>
        <dbReference type="Pfam" id="PF14207"/>
    </source>
</evidence>
<evidence type="ECO:0000313" key="2">
    <source>
        <dbReference type="EMBL" id="KXK66412.1"/>
    </source>
</evidence>
<gene>
    <name evidence="2" type="ORF">HMPREF3293_00710</name>
</gene>
<reference evidence="2 3" key="1">
    <citation type="submission" date="2016-02" db="EMBL/GenBank/DDBJ databases">
        <authorList>
            <person name="Wen L."/>
            <person name="He K."/>
            <person name="Yang H."/>
        </authorList>
    </citation>
    <scope>NUCLEOTIDE SEQUENCE [LARGE SCALE GENOMIC DNA]</scope>
    <source>
        <strain evidence="2 3">DSM 22607</strain>
    </source>
</reference>
<proteinExistence type="predicted"/>
<accession>A0A136Q6Z5</accession>
<comment type="caution">
    <text evidence="2">The sequence shown here is derived from an EMBL/GenBank/DDBJ whole genome shotgun (WGS) entry which is preliminary data.</text>
</comment>
<sequence length="67" mass="7844">MKQPYKVTITETLSMTVEVAAANRREAEQFVSDQWYRGEYILDADHFTGVEFHGQRAHKKLSREDAR</sequence>
<dbReference type="KEGG" id="cmiu:B1H56_08995"/>
<dbReference type="InterPro" id="IPR025575">
    <property type="entry name" value="DpnD/PcfM_C"/>
</dbReference>
<protein>
    <recommendedName>
        <fullName evidence="1">DpnD/PcfM-like C-terminal domain-containing protein</fullName>
    </recommendedName>
</protein>
<dbReference type="AlphaFoldDB" id="A0A136Q6Z5"/>
<dbReference type="OrthoDB" id="9813511at2"/>
<organism evidence="2 3">
    <name type="scientific">Christensenella minuta</name>
    <dbReference type="NCBI Taxonomy" id="626937"/>
    <lineage>
        <taxon>Bacteria</taxon>
        <taxon>Bacillati</taxon>
        <taxon>Bacillota</taxon>
        <taxon>Clostridia</taxon>
        <taxon>Christensenellales</taxon>
        <taxon>Christensenellaceae</taxon>
        <taxon>Christensenella</taxon>
    </lineage>
</organism>
<dbReference type="Pfam" id="PF14207">
    <property type="entry name" value="DpnD-PcfM"/>
    <property type="match status" value="1"/>
</dbReference>
<name>A0A136Q6Z5_9FIRM</name>
<feature type="domain" description="DpnD/PcfM-like C-terminal" evidence="1">
    <location>
        <begin position="5"/>
        <end position="48"/>
    </location>
</feature>
<dbReference type="EMBL" id="LSZW01000045">
    <property type="protein sequence ID" value="KXK66412.1"/>
    <property type="molecule type" value="Genomic_DNA"/>
</dbReference>
<evidence type="ECO:0000313" key="3">
    <source>
        <dbReference type="Proteomes" id="UP000070366"/>
    </source>
</evidence>
<dbReference type="STRING" id="626937.HMPREF3293_00710"/>
<dbReference type="Proteomes" id="UP000070366">
    <property type="component" value="Unassembled WGS sequence"/>
</dbReference>